<proteinExistence type="evidence at transcript level"/>
<dbReference type="AlphaFoldDB" id="B6TK35"/>
<feature type="region of interest" description="Disordered" evidence="1">
    <location>
        <begin position="1"/>
        <end position="21"/>
    </location>
</feature>
<reference evidence="2" key="1">
    <citation type="journal article" date="2009" name="Plant Mol. Biol.">
        <title>Insights into corn genes derived from large-scale cDNA sequencing.</title>
        <authorList>
            <person name="Alexandrov N.N."/>
            <person name="Brover V.V."/>
            <person name="Freidin S."/>
            <person name="Troukhan M.E."/>
            <person name="Tatarinova T.V."/>
            <person name="Zhang H."/>
            <person name="Swaller T.J."/>
            <person name="Lu Y.P."/>
            <person name="Bouck J."/>
            <person name="Flavell R.B."/>
            <person name="Feldmann K.A."/>
        </authorList>
    </citation>
    <scope>NUCLEOTIDE SEQUENCE</scope>
</reference>
<organism evidence="2">
    <name type="scientific">Zea mays</name>
    <name type="common">Maize</name>
    <dbReference type="NCBI Taxonomy" id="4577"/>
    <lineage>
        <taxon>Eukaryota</taxon>
        <taxon>Viridiplantae</taxon>
        <taxon>Streptophyta</taxon>
        <taxon>Embryophyta</taxon>
        <taxon>Tracheophyta</taxon>
        <taxon>Spermatophyta</taxon>
        <taxon>Magnoliopsida</taxon>
        <taxon>Liliopsida</taxon>
        <taxon>Poales</taxon>
        <taxon>Poaceae</taxon>
        <taxon>PACMAD clade</taxon>
        <taxon>Panicoideae</taxon>
        <taxon>Andropogonodae</taxon>
        <taxon>Andropogoneae</taxon>
        <taxon>Tripsacinae</taxon>
        <taxon>Zea</taxon>
    </lineage>
</organism>
<protein>
    <submittedName>
        <fullName evidence="2">Uncharacterized protein</fullName>
    </submittedName>
</protein>
<evidence type="ECO:0000256" key="1">
    <source>
        <dbReference type="SAM" id="MobiDB-lite"/>
    </source>
</evidence>
<sequence>MVTPATFSLRPSAPPAPPRAGLPRARACFAPAIRTSPSVAFSYQPRRFSGIRRAVAVDSEQGSPESPEQEKKPKTYYFLVANAKVHAWTSWRASRRAVEAGGSSYEAVGALLEDVLRPQRQRQVKDAVRETRRDAEIFN</sequence>
<dbReference type="ExpressionAtlas" id="B6TK35">
    <property type="expression patterns" value="baseline and differential"/>
</dbReference>
<name>B6TK35_MAIZE</name>
<accession>B6TK35</accession>
<evidence type="ECO:0000313" key="2">
    <source>
        <dbReference type="EMBL" id="ACG37468.1"/>
    </source>
</evidence>
<dbReference type="EMBL" id="EU965350">
    <property type="protein sequence ID" value="ACG37468.1"/>
    <property type="molecule type" value="mRNA"/>
</dbReference>